<name>A0ABV7N3E3_9STAP</name>
<gene>
    <name evidence="1" type="ORF">ACFOEO_05940</name>
</gene>
<accession>A0ABV7N3E3</accession>
<comment type="caution">
    <text evidence="1">The sequence shown here is derived from an EMBL/GenBank/DDBJ whole genome shotgun (WGS) entry which is preliminary data.</text>
</comment>
<evidence type="ECO:0000313" key="1">
    <source>
        <dbReference type="EMBL" id="MFC3388105.1"/>
    </source>
</evidence>
<dbReference type="Proteomes" id="UP001595637">
    <property type="component" value="Unassembled WGS sequence"/>
</dbReference>
<keyword evidence="2" id="KW-1185">Reference proteome</keyword>
<protein>
    <submittedName>
        <fullName evidence="1">Uncharacterized protein</fullName>
    </submittedName>
</protein>
<dbReference type="EMBL" id="JBHRVQ010000001">
    <property type="protein sequence ID" value="MFC3388105.1"/>
    <property type="molecule type" value="Genomic_DNA"/>
</dbReference>
<proteinExistence type="predicted"/>
<reference evidence="2" key="1">
    <citation type="journal article" date="2019" name="Int. J. Syst. Evol. Microbiol.">
        <title>The Global Catalogue of Microorganisms (GCM) 10K type strain sequencing project: providing services to taxonomists for standard genome sequencing and annotation.</title>
        <authorList>
            <consortium name="The Broad Institute Genomics Platform"/>
            <consortium name="The Broad Institute Genome Sequencing Center for Infectious Disease"/>
            <person name="Wu L."/>
            <person name="Ma J."/>
        </authorList>
    </citation>
    <scope>NUCLEOTIDE SEQUENCE [LARGE SCALE GENOMIC DNA]</scope>
    <source>
        <strain evidence="2">CCM 7756</strain>
    </source>
</reference>
<evidence type="ECO:0000313" key="2">
    <source>
        <dbReference type="Proteomes" id="UP001595637"/>
    </source>
</evidence>
<organism evidence="1 2">
    <name type="scientific">Salinicoccus sesuvii</name>
    <dbReference type="NCBI Taxonomy" id="868281"/>
    <lineage>
        <taxon>Bacteria</taxon>
        <taxon>Bacillati</taxon>
        <taxon>Bacillota</taxon>
        <taxon>Bacilli</taxon>
        <taxon>Bacillales</taxon>
        <taxon>Staphylococcaceae</taxon>
        <taxon>Salinicoccus</taxon>
    </lineage>
</organism>
<dbReference type="RefSeq" id="WP_380653061.1">
    <property type="nucleotide sequence ID" value="NZ_JBHRVQ010000001.1"/>
</dbReference>
<sequence>MKKLITLAVVAASIAYLAKRSKKENVRLGGIEYHDIEAGEPILSLRQHRAFRKQEQESERIRNKILSGGTEY</sequence>